<evidence type="ECO:0000313" key="6">
    <source>
        <dbReference type="Proteomes" id="UP000284657"/>
    </source>
</evidence>
<proteinExistence type="predicted"/>
<dbReference type="Gene3D" id="1.25.40.20">
    <property type="entry name" value="Ankyrin repeat-containing domain"/>
    <property type="match status" value="1"/>
</dbReference>
<feature type="repeat" description="ANK" evidence="1">
    <location>
        <begin position="344"/>
        <end position="372"/>
    </location>
</feature>
<feature type="transmembrane region" description="Helical" evidence="2">
    <location>
        <begin position="152"/>
        <end position="177"/>
    </location>
</feature>
<reference evidence="5 6" key="1">
    <citation type="submission" date="2018-07" db="EMBL/GenBank/DDBJ databases">
        <title>Genome sequencing of oomycete isolates from Chile give support for New Zealand origin for Phytophthora kernoviae and make available the first Nothophytophthora sp. genome.</title>
        <authorList>
            <person name="Studholme D.J."/>
            <person name="Sanfuentes E."/>
            <person name="Panda P."/>
            <person name="Hill R."/>
            <person name="Sambles C."/>
            <person name="Grant M."/>
            <person name="Williams N.M."/>
            <person name="Mcdougal R.L."/>
        </authorList>
    </citation>
    <scope>NUCLEOTIDE SEQUENCE [LARGE SCALE GENOMIC DNA]</scope>
    <source>
        <strain evidence="4">Chile6</strain>
        <strain evidence="3">Chile7</strain>
    </source>
</reference>
<dbReference type="EMBL" id="MBAD02001133">
    <property type="protein sequence ID" value="RLN58133.1"/>
    <property type="molecule type" value="Genomic_DNA"/>
</dbReference>
<dbReference type="Proteomes" id="UP000277300">
    <property type="component" value="Unassembled WGS sequence"/>
</dbReference>
<dbReference type="PANTHER" id="PTHR24127">
    <property type="entry name" value="ANKYRIN REPEAT AND EF-HAND DOMAIN-CONTAINING PROTEIN 1"/>
    <property type="match status" value="1"/>
</dbReference>
<dbReference type="OrthoDB" id="20872at2759"/>
<dbReference type="AlphaFoldDB" id="A0A3F2RTZ2"/>
<dbReference type="PROSITE" id="PS50297">
    <property type="entry name" value="ANK_REP_REGION"/>
    <property type="match status" value="2"/>
</dbReference>
<evidence type="ECO:0000313" key="4">
    <source>
        <dbReference type="EMBL" id="RLN64146.1"/>
    </source>
</evidence>
<keyword evidence="2" id="KW-0472">Membrane</keyword>
<dbReference type="PRINTS" id="PR01415">
    <property type="entry name" value="ANKYRIN"/>
</dbReference>
<dbReference type="SMART" id="SM00248">
    <property type="entry name" value="ANK"/>
    <property type="match status" value="3"/>
</dbReference>
<feature type="transmembrane region" description="Helical" evidence="2">
    <location>
        <begin position="21"/>
        <end position="47"/>
    </location>
</feature>
<dbReference type="PROSITE" id="PS51257">
    <property type="entry name" value="PROKAR_LIPOPROTEIN"/>
    <property type="match status" value="1"/>
</dbReference>
<dbReference type="InterPro" id="IPR036770">
    <property type="entry name" value="Ankyrin_rpt-contain_sf"/>
</dbReference>
<keyword evidence="2" id="KW-1133">Transmembrane helix</keyword>
<evidence type="ECO:0000313" key="3">
    <source>
        <dbReference type="EMBL" id="RLN58133.1"/>
    </source>
</evidence>
<dbReference type="PANTHER" id="PTHR24127:SF1">
    <property type="entry name" value="ANKYRIN REPEAT AND EF-HAND DOMAIN-CONTAINING PROTEIN 1"/>
    <property type="match status" value="1"/>
</dbReference>
<dbReference type="InterPro" id="IPR052801">
    <property type="entry name" value="Ankyrin-EF-hand"/>
</dbReference>
<protein>
    <submittedName>
        <fullName evidence="4">Uncharacterized protein</fullName>
    </submittedName>
</protein>
<evidence type="ECO:0000313" key="5">
    <source>
        <dbReference type="Proteomes" id="UP000277300"/>
    </source>
</evidence>
<dbReference type="InterPro" id="IPR002110">
    <property type="entry name" value="Ankyrin_rpt"/>
</dbReference>
<feature type="transmembrane region" description="Helical" evidence="2">
    <location>
        <begin position="78"/>
        <end position="100"/>
    </location>
</feature>
<dbReference type="SUPFAM" id="SSF52200">
    <property type="entry name" value="Toll/Interleukin receptor TIR domain"/>
    <property type="match status" value="1"/>
</dbReference>
<dbReference type="Pfam" id="PF00023">
    <property type="entry name" value="Ank"/>
    <property type="match status" value="2"/>
</dbReference>
<gene>
    <name evidence="3" type="ORF">BBJ29_009691</name>
    <name evidence="4" type="ORF">BBP00_00003621</name>
</gene>
<keyword evidence="2" id="KW-0812">Transmembrane</keyword>
<dbReference type="Proteomes" id="UP000284657">
    <property type="component" value="Unassembled WGS sequence"/>
</dbReference>
<accession>A0A3F2RTZ2</accession>
<dbReference type="Gene3D" id="3.40.50.10140">
    <property type="entry name" value="Toll/interleukin-1 receptor homology (TIR) domain"/>
    <property type="match status" value="1"/>
</dbReference>
<evidence type="ECO:0000256" key="2">
    <source>
        <dbReference type="SAM" id="Phobius"/>
    </source>
</evidence>
<dbReference type="EMBL" id="MBDO02000079">
    <property type="protein sequence ID" value="RLN64146.1"/>
    <property type="molecule type" value="Genomic_DNA"/>
</dbReference>
<dbReference type="SUPFAM" id="SSF48403">
    <property type="entry name" value="Ankyrin repeat"/>
    <property type="match status" value="1"/>
</dbReference>
<name>A0A3F2RTZ2_9STRA</name>
<sequence>MLTKLGKQTLKTFGDIRNSYFAGWLVACSLFVVLLNAFALVIVSLAYHPAKNHLEDGPEDRDRRVCGHWLRLLRTMHFVGLPNIMLIAPVVFPNEFFSLYRAKDKRMIRRPYLLFCEMIVSAQLGFMMYVAVSQLLNVPVIVQCHREAHERQVVLFYSAAVLWLVLLRQIVIFCRFLTHLKLQADSSNDSSHTSALGNYTLYFRGLLSFSMISQRKRLTKEFKKLLYRAVARGDVLTVETILSEAQSKYQIDHIQDVYQPPMLWFYAFARSAKNPLHIAVIRGNIQIVQLLLDHGLDVNALDKVVRVNFNVGLVFKIVSRILVRTQDGLRSPLKSLLCSVLLPPLHGAVAEGYVDVVRLLISKGADVNAMPRASFYYPAAVLPPIFVADDPQVLRLLVANGANFLQVASVSLTGFIRTYATPLQQSTGIGGGAVWREEIARGINNCSLVLSIICGGYTKSEWCLKELALAKLLRKPG</sequence>
<evidence type="ECO:0000256" key="1">
    <source>
        <dbReference type="PROSITE-ProRule" id="PRU00023"/>
    </source>
</evidence>
<dbReference type="PROSITE" id="PS50088">
    <property type="entry name" value="ANK_REPEAT"/>
    <property type="match status" value="2"/>
</dbReference>
<comment type="caution">
    <text evidence="4">The sequence shown here is derived from an EMBL/GenBank/DDBJ whole genome shotgun (WGS) entry which is preliminary data.</text>
</comment>
<organism evidence="4 5">
    <name type="scientific">Phytophthora kernoviae</name>
    <dbReference type="NCBI Taxonomy" id="325452"/>
    <lineage>
        <taxon>Eukaryota</taxon>
        <taxon>Sar</taxon>
        <taxon>Stramenopiles</taxon>
        <taxon>Oomycota</taxon>
        <taxon>Peronosporomycetes</taxon>
        <taxon>Peronosporales</taxon>
        <taxon>Peronosporaceae</taxon>
        <taxon>Phytophthora</taxon>
    </lineage>
</organism>
<feature type="repeat" description="ANK" evidence="1">
    <location>
        <begin position="271"/>
        <end position="303"/>
    </location>
</feature>
<keyword evidence="1" id="KW-0040">ANK repeat</keyword>
<dbReference type="InterPro" id="IPR035897">
    <property type="entry name" value="Toll_tir_struct_dom_sf"/>
</dbReference>